<dbReference type="GO" id="GO:0008270">
    <property type="term" value="F:zinc ion binding"/>
    <property type="evidence" value="ECO:0007669"/>
    <property type="project" value="UniProtKB-KW"/>
</dbReference>
<evidence type="ECO:0000256" key="7">
    <source>
        <dbReference type="ARBA" id="ARBA00023015"/>
    </source>
</evidence>
<keyword evidence="2" id="KW-0479">Metal-binding</keyword>
<dbReference type="InterPro" id="IPR004092">
    <property type="entry name" value="Mbt"/>
</dbReference>
<evidence type="ECO:0000256" key="6">
    <source>
        <dbReference type="ARBA" id="ARBA00022853"/>
    </source>
</evidence>
<dbReference type="GO" id="GO:0006325">
    <property type="term" value="P:chromatin organization"/>
    <property type="evidence" value="ECO:0007669"/>
    <property type="project" value="UniProtKB-KW"/>
</dbReference>
<sequence length="394" mass="44345">MVSEFDISDFIMQQQQPQVDSSDEFSMGAVSPKQQSIATQTSLDCKDTFRKIRPVKRPGLVLKTPIAYEGNVDPSEIPIQKDGMAVCEKCDAIGVKHSFYTKERRFCSMSCARNFGTSSDRKSIKEASTLEDFELSLKASTVPNTNYKFMYKPVKESSSSSSELFRDVMPQEEMPQLMPVKMEPMCVEEEKIETVRRRPGDSFDWTPELGKEDFVAAPVTCFRHVPGYDVWSKVSVGMKVEVENTDCDKESQMTTAVAGYVPHSFWVASLLRIQGYKGLLRYEGFDDDASHDFWVNLCSSEVHHVGWCATRGKPLIPPKTIAKKYSDWKTFLTNRLSNARTLPTTFYNKLSESFKSRFSTWTAVGSGGQKSYIPGESGHNSEDCGKAIVCALLR</sequence>
<keyword evidence="8" id="KW-0804">Transcription</keyword>
<dbReference type="Gene3D" id="2.30.30.140">
    <property type="match status" value="1"/>
</dbReference>
<dbReference type="PROSITE" id="PS51079">
    <property type="entry name" value="MBT"/>
    <property type="match status" value="1"/>
</dbReference>
<evidence type="ECO:0000256" key="4">
    <source>
        <dbReference type="ARBA" id="ARBA00022771"/>
    </source>
</evidence>
<evidence type="ECO:0000313" key="14">
    <source>
        <dbReference type="Proteomes" id="UP000092461"/>
    </source>
</evidence>
<accession>A0A1B0CWV2</accession>
<dbReference type="EnsemblMetazoa" id="LLOJ009486-RA">
    <property type="protein sequence ID" value="LLOJ009486-PA"/>
    <property type="gene ID" value="LLOJ009486"/>
</dbReference>
<dbReference type="VEuPathDB" id="VectorBase:LLONM1_010295"/>
<keyword evidence="6" id="KW-0156">Chromatin regulator</keyword>
<dbReference type="GO" id="GO:0045892">
    <property type="term" value="P:negative regulation of DNA-templated transcription"/>
    <property type="evidence" value="ECO:0007669"/>
    <property type="project" value="TreeGrafter"/>
</dbReference>
<dbReference type="InterPro" id="IPR038603">
    <property type="entry name" value="Znf_FCS_sf"/>
</dbReference>
<feature type="domain" description="FCS-type" evidence="12">
    <location>
        <begin position="78"/>
        <end position="113"/>
    </location>
</feature>
<dbReference type="PANTHER" id="PTHR12247">
    <property type="entry name" value="POLYCOMB GROUP PROTEIN"/>
    <property type="match status" value="1"/>
</dbReference>
<dbReference type="GO" id="GO:0042393">
    <property type="term" value="F:histone binding"/>
    <property type="evidence" value="ECO:0007669"/>
    <property type="project" value="TreeGrafter"/>
</dbReference>
<proteinExistence type="predicted"/>
<dbReference type="AlphaFoldDB" id="A0A1B0CWV2"/>
<keyword evidence="5" id="KW-0862">Zinc</keyword>
<dbReference type="InterPro" id="IPR012313">
    <property type="entry name" value="Znf_FCS"/>
</dbReference>
<dbReference type="PROSITE" id="PS51024">
    <property type="entry name" value="ZF_FCS"/>
    <property type="match status" value="1"/>
</dbReference>
<dbReference type="Proteomes" id="UP000092461">
    <property type="component" value="Unassembled WGS sequence"/>
</dbReference>
<evidence type="ECO:0000256" key="3">
    <source>
        <dbReference type="ARBA" id="ARBA00022737"/>
    </source>
</evidence>
<evidence type="ECO:0000256" key="2">
    <source>
        <dbReference type="ARBA" id="ARBA00022723"/>
    </source>
</evidence>
<evidence type="ECO:0000256" key="9">
    <source>
        <dbReference type="ARBA" id="ARBA00023242"/>
    </source>
</evidence>
<dbReference type="VEuPathDB" id="VectorBase:LLOJ009486"/>
<feature type="repeat" description="MBT" evidence="11">
    <location>
        <begin position="203"/>
        <end position="318"/>
    </location>
</feature>
<dbReference type="Pfam" id="PF02820">
    <property type="entry name" value="MBT"/>
    <property type="match status" value="1"/>
</dbReference>
<dbReference type="Gene3D" id="3.30.60.160">
    <property type="match status" value="1"/>
</dbReference>
<keyword evidence="7" id="KW-0805">Transcription regulation</keyword>
<keyword evidence="9" id="KW-0539">Nucleus</keyword>
<keyword evidence="14" id="KW-1185">Reference proteome</keyword>
<evidence type="ECO:0000259" key="12">
    <source>
        <dbReference type="PROSITE" id="PS51024"/>
    </source>
</evidence>
<dbReference type="PANTHER" id="PTHR12247:SF104">
    <property type="entry name" value="POLYCOMB PROTEIN SFMBT"/>
    <property type="match status" value="1"/>
</dbReference>
<comment type="subcellular location">
    <subcellularLocation>
        <location evidence="1">Nucleus</location>
    </subcellularLocation>
</comment>
<dbReference type="EMBL" id="AJWK01032876">
    <property type="status" value="NOT_ANNOTATED_CDS"/>
    <property type="molecule type" value="Genomic_DNA"/>
</dbReference>
<dbReference type="SMART" id="SM00561">
    <property type="entry name" value="MBT"/>
    <property type="match status" value="1"/>
</dbReference>
<evidence type="ECO:0000256" key="8">
    <source>
        <dbReference type="ARBA" id="ARBA00023163"/>
    </source>
</evidence>
<keyword evidence="3" id="KW-0677">Repeat</keyword>
<name>A0A1B0CWV2_LUTLO</name>
<reference evidence="13" key="1">
    <citation type="submission" date="2020-05" db="UniProtKB">
        <authorList>
            <consortium name="EnsemblMetazoa"/>
        </authorList>
    </citation>
    <scope>IDENTIFICATION</scope>
    <source>
        <strain evidence="13">Jacobina</strain>
    </source>
</reference>
<dbReference type="Pfam" id="PF21319">
    <property type="entry name" value="zf-FCS_1"/>
    <property type="match status" value="1"/>
</dbReference>
<evidence type="ECO:0000313" key="13">
    <source>
        <dbReference type="EnsemblMetazoa" id="LLOJ009486-PA"/>
    </source>
</evidence>
<dbReference type="GO" id="GO:0005634">
    <property type="term" value="C:nucleus"/>
    <property type="evidence" value="ECO:0007669"/>
    <property type="project" value="UniProtKB-SubCell"/>
</dbReference>
<evidence type="ECO:0000256" key="1">
    <source>
        <dbReference type="ARBA" id="ARBA00004123"/>
    </source>
</evidence>
<keyword evidence="4 10" id="KW-0863">Zinc-finger</keyword>
<organism evidence="13 14">
    <name type="scientific">Lutzomyia longipalpis</name>
    <name type="common">Sand fly</name>
    <dbReference type="NCBI Taxonomy" id="7200"/>
    <lineage>
        <taxon>Eukaryota</taxon>
        <taxon>Metazoa</taxon>
        <taxon>Ecdysozoa</taxon>
        <taxon>Arthropoda</taxon>
        <taxon>Hexapoda</taxon>
        <taxon>Insecta</taxon>
        <taxon>Pterygota</taxon>
        <taxon>Neoptera</taxon>
        <taxon>Endopterygota</taxon>
        <taxon>Diptera</taxon>
        <taxon>Nematocera</taxon>
        <taxon>Psychodoidea</taxon>
        <taxon>Psychodidae</taxon>
        <taxon>Lutzomyia</taxon>
        <taxon>Lutzomyia</taxon>
    </lineage>
</organism>
<evidence type="ECO:0000256" key="5">
    <source>
        <dbReference type="ARBA" id="ARBA00022833"/>
    </source>
</evidence>
<dbReference type="SUPFAM" id="SSF63748">
    <property type="entry name" value="Tudor/PWWP/MBT"/>
    <property type="match status" value="1"/>
</dbReference>
<evidence type="ECO:0000256" key="11">
    <source>
        <dbReference type="PROSITE-ProRule" id="PRU00459"/>
    </source>
</evidence>
<dbReference type="InterPro" id="IPR050548">
    <property type="entry name" value="PcG_chromatin_remod_factors"/>
</dbReference>
<protein>
    <recommendedName>
        <fullName evidence="12">FCS-type domain-containing protein</fullName>
    </recommendedName>
</protein>
<evidence type="ECO:0000256" key="10">
    <source>
        <dbReference type="PROSITE-ProRule" id="PRU00367"/>
    </source>
</evidence>
<dbReference type="GO" id="GO:0003682">
    <property type="term" value="F:chromatin binding"/>
    <property type="evidence" value="ECO:0007669"/>
    <property type="project" value="TreeGrafter"/>
</dbReference>